<dbReference type="SUPFAM" id="SSF56801">
    <property type="entry name" value="Acetyl-CoA synthetase-like"/>
    <property type="match status" value="1"/>
</dbReference>
<dbReference type="InterPro" id="IPR045851">
    <property type="entry name" value="AMP-bd_C_sf"/>
</dbReference>
<dbReference type="InterPro" id="IPR020845">
    <property type="entry name" value="AMP-binding_CS"/>
</dbReference>
<dbReference type="EMBL" id="CP000353">
    <property type="protein sequence ID" value="ABF11608.1"/>
    <property type="molecule type" value="Genomic_DNA"/>
</dbReference>
<gene>
    <name evidence="6" type="ordered locus">Rmet_4746</name>
</gene>
<dbReference type="Proteomes" id="UP000002429">
    <property type="component" value="Plasmid megaplasmid"/>
</dbReference>
<proteinExistence type="inferred from homology"/>
<dbReference type="Gene3D" id="3.40.50.980">
    <property type="match status" value="2"/>
</dbReference>
<reference evidence="7" key="1">
    <citation type="journal article" date="2010" name="PLoS ONE">
        <title>The complete genome sequence of Cupriavidus metallidurans strain CH34, a master survivalist in harsh and anthropogenic environments.</title>
        <authorList>
            <person name="Janssen P.J."/>
            <person name="Van Houdt R."/>
            <person name="Moors H."/>
            <person name="Monsieurs P."/>
            <person name="Morin N."/>
            <person name="Michaux A."/>
            <person name="Benotmane M.A."/>
            <person name="Leys N."/>
            <person name="Vallaeys T."/>
            <person name="Lapidus A."/>
            <person name="Monchy S."/>
            <person name="Medigue C."/>
            <person name="Taghavi S."/>
            <person name="McCorkle S."/>
            <person name="Dunn J."/>
            <person name="van der Lelie D."/>
            <person name="Mergeay M."/>
        </authorList>
    </citation>
    <scope>NUCLEOTIDE SEQUENCE [LARGE SCALE GENOMIC DNA]</scope>
    <source>
        <strain evidence="7">ATCC 43123 / DSM 2839 / NBRC 102507 / CH34</strain>
    </source>
</reference>
<comment type="similarity">
    <text evidence="1">Belongs to the ATP-dependent AMP-binding enzyme family.</text>
</comment>
<protein>
    <submittedName>
        <fullName evidence="6">AMP-dependent synthetase and ligase (Putative o-succinylbenzoate--CoA synthetase)</fullName>
        <ecNumber evidence="6">6.2.1.26</ecNumber>
    </submittedName>
</protein>
<dbReference type="eggNOG" id="COG0318">
    <property type="taxonomic scope" value="Bacteria"/>
</dbReference>
<accession>Q1LE18</accession>
<organism evidence="6 7">
    <name type="scientific">Cupriavidus metallidurans (strain ATCC 43123 / DSM 2839 / NBRC 102507 / CH34)</name>
    <name type="common">Ralstonia metallidurans</name>
    <dbReference type="NCBI Taxonomy" id="266264"/>
    <lineage>
        <taxon>Bacteria</taxon>
        <taxon>Pseudomonadati</taxon>
        <taxon>Pseudomonadota</taxon>
        <taxon>Betaproteobacteria</taxon>
        <taxon>Burkholderiales</taxon>
        <taxon>Burkholderiaceae</taxon>
        <taxon>Cupriavidus</taxon>
    </lineage>
</organism>
<dbReference type="Gene3D" id="2.30.38.10">
    <property type="entry name" value="Luciferase, Domain 3"/>
    <property type="match status" value="1"/>
</dbReference>
<dbReference type="GO" id="GO:0019748">
    <property type="term" value="P:secondary metabolic process"/>
    <property type="evidence" value="ECO:0007669"/>
    <property type="project" value="TreeGrafter"/>
</dbReference>
<evidence type="ECO:0000259" key="4">
    <source>
        <dbReference type="Pfam" id="PF00501"/>
    </source>
</evidence>
<evidence type="ECO:0000256" key="2">
    <source>
        <dbReference type="ARBA" id="ARBA00022598"/>
    </source>
</evidence>
<dbReference type="RefSeq" id="WP_011519180.1">
    <property type="nucleotide sequence ID" value="NC_007974.2"/>
</dbReference>
<dbReference type="InterPro" id="IPR000873">
    <property type="entry name" value="AMP-dep_synth/lig_dom"/>
</dbReference>
<sequence>MSQQPQQQQHQEHQQQTQQSRPPEAGAGQWPVMSLAEAHARLTAPGAPFETETRVIRGIPTTVWKNAPPTLRDLFLIAAAWGDKTFVVYEEERVSYRAFAQAATTLAQQLVRDGIHKGDRVAVAMRNLPEWPVAFYAAILAGAIVTPLNAWWTGPELEYGLADSGSRVAIVDYERLDRITEHLAACPDLERIYVVRAPANATFDDPRIVPLASVIGESDAWPALPSQSLPVVPLDPDDDVTIFYTSGTTGKPKGAVGTHRNACTVAVCAQFSPLRNLLRRGEPVPEPNPDAPQKGGLLAVPFFHVTGCMSILNGTLATGGKIVLLYRWDTLRAMELIQAERCTGAGGVPTIAWQILEHPQRGEFDLSSLENMNYGGAPASPELVRRIKEVFPHAAPGIGWGMTETSATFTSHSAEEYIHRPDSAGPALPICEMKIDDGFGRALPPGEVGELLVRGANVVHSYWNKPEATAKTFVDGWLHTGDVARIDEDGFLYIVDRMKDMLIRGGENIYCIEVESTLYDHPAIMDAAVVGIPHRTLGEEPGAVVSLKPGMKATEAELQEFVRARLAAFKVPVRVIVLEEMLPRNPNGKILKSNLRKLFAA</sequence>
<feature type="region of interest" description="Disordered" evidence="3">
    <location>
        <begin position="1"/>
        <end position="29"/>
    </location>
</feature>
<name>Q1LE18_CUPMC</name>
<evidence type="ECO:0000256" key="3">
    <source>
        <dbReference type="SAM" id="MobiDB-lite"/>
    </source>
</evidence>
<evidence type="ECO:0000313" key="7">
    <source>
        <dbReference type="Proteomes" id="UP000002429"/>
    </source>
</evidence>
<dbReference type="FunFam" id="3.30.300.30:FF:000008">
    <property type="entry name" value="2,3-dihydroxybenzoate-AMP ligase"/>
    <property type="match status" value="1"/>
</dbReference>
<geneLocation type="plasmid" evidence="6 7">
    <name>megaplasmid</name>
</geneLocation>
<dbReference type="GO" id="GO:0008756">
    <property type="term" value="F:o-succinylbenzoate-CoA ligase activity"/>
    <property type="evidence" value="ECO:0007669"/>
    <property type="project" value="UniProtKB-EC"/>
</dbReference>
<evidence type="ECO:0000259" key="5">
    <source>
        <dbReference type="Pfam" id="PF13193"/>
    </source>
</evidence>
<dbReference type="EC" id="6.2.1.26" evidence="6"/>
<dbReference type="Pfam" id="PF13193">
    <property type="entry name" value="AMP-binding_C"/>
    <property type="match status" value="1"/>
</dbReference>
<dbReference type="PROSITE" id="PS00455">
    <property type="entry name" value="AMP_BINDING"/>
    <property type="match status" value="1"/>
</dbReference>
<feature type="domain" description="AMP-binding enzyme C-terminal" evidence="5">
    <location>
        <begin position="513"/>
        <end position="589"/>
    </location>
</feature>
<dbReference type="PANTHER" id="PTHR24096:SF393">
    <property type="entry name" value="LIGASE, PUTATIVE-RELATED"/>
    <property type="match status" value="1"/>
</dbReference>
<evidence type="ECO:0000256" key="1">
    <source>
        <dbReference type="ARBA" id="ARBA00006432"/>
    </source>
</evidence>
<dbReference type="Gene3D" id="3.30.300.30">
    <property type="match status" value="1"/>
</dbReference>
<dbReference type="AlphaFoldDB" id="Q1LE18"/>
<feature type="compositionally biased region" description="Low complexity" evidence="3">
    <location>
        <begin position="1"/>
        <end position="19"/>
    </location>
</feature>
<keyword evidence="2 6" id="KW-0436">Ligase</keyword>
<evidence type="ECO:0000313" key="6">
    <source>
        <dbReference type="EMBL" id="ABF11608.1"/>
    </source>
</evidence>
<dbReference type="KEGG" id="rme:Rmet_4746"/>
<dbReference type="InterPro" id="IPR025110">
    <property type="entry name" value="AMP-bd_C"/>
</dbReference>
<dbReference type="PANTHER" id="PTHR24096">
    <property type="entry name" value="LONG-CHAIN-FATTY-ACID--COA LIGASE"/>
    <property type="match status" value="1"/>
</dbReference>
<keyword evidence="6" id="KW-0614">Plasmid</keyword>
<feature type="domain" description="AMP-dependent synthetase/ligase" evidence="4">
    <location>
        <begin position="78"/>
        <end position="463"/>
    </location>
</feature>
<keyword evidence="7" id="KW-1185">Reference proteome</keyword>
<dbReference type="HOGENOM" id="CLU_000022_59_0_4"/>
<dbReference type="Pfam" id="PF00501">
    <property type="entry name" value="AMP-binding"/>
    <property type="match status" value="1"/>
</dbReference>